<name>A0A9J6GK00_HAELO</name>
<proteinExistence type="predicted"/>
<dbReference type="VEuPathDB" id="VectorBase:HLOH_057118"/>
<gene>
    <name evidence="1" type="ORF">HPB48_008965</name>
</gene>
<sequence length="65" mass="7506">MIFIADIAEVNCWLQYREDSALLGVPKKDNLRLLEFKMSLAHYLLSKDRSAAESDDEPPRKLLKV</sequence>
<protein>
    <submittedName>
        <fullName evidence="1">Uncharacterized protein</fullName>
    </submittedName>
</protein>
<dbReference type="OrthoDB" id="123207at2759"/>
<keyword evidence="2" id="KW-1185">Reference proteome</keyword>
<dbReference type="Proteomes" id="UP000821853">
    <property type="component" value="Chromosome 5"/>
</dbReference>
<accession>A0A9J6GK00</accession>
<reference evidence="1 2" key="1">
    <citation type="journal article" date="2020" name="Cell">
        <title>Large-Scale Comparative Analyses of Tick Genomes Elucidate Their Genetic Diversity and Vector Capacities.</title>
        <authorList>
            <consortium name="Tick Genome and Microbiome Consortium (TIGMIC)"/>
            <person name="Jia N."/>
            <person name="Wang J."/>
            <person name="Shi W."/>
            <person name="Du L."/>
            <person name="Sun Y."/>
            <person name="Zhan W."/>
            <person name="Jiang J.F."/>
            <person name="Wang Q."/>
            <person name="Zhang B."/>
            <person name="Ji P."/>
            <person name="Bell-Sakyi L."/>
            <person name="Cui X.M."/>
            <person name="Yuan T.T."/>
            <person name="Jiang B.G."/>
            <person name="Yang W.F."/>
            <person name="Lam T.T."/>
            <person name="Chang Q.C."/>
            <person name="Ding S.J."/>
            <person name="Wang X.J."/>
            <person name="Zhu J.G."/>
            <person name="Ruan X.D."/>
            <person name="Zhao L."/>
            <person name="Wei J.T."/>
            <person name="Ye R.Z."/>
            <person name="Que T.C."/>
            <person name="Du C.H."/>
            <person name="Zhou Y.H."/>
            <person name="Cheng J.X."/>
            <person name="Dai P.F."/>
            <person name="Guo W.B."/>
            <person name="Han X.H."/>
            <person name="Huang E.J."/>
            <person name="Li L.F."/>
            <person name="Wei W."/>
            <person name="Gao Y.C."/>
            <person name="Liu J.Z."/>
            <person name="Shao H.Z."/>
            <person name="Wang X."/>
            <person name="Wang C.C."/>
            <person name="Yang T.C."/>
            <person name="Huo Q.B."/>
            <person name="Li W."/>
            <person name="Chen H.Y."/>
            <person name="Chen S.E."/>
            <person name="Zhou L.G."/>
            <person name="Ni X.B."/>
            <person name="Tian J.H."/>
            <person name="Sheng Y."/>
            <person name="Liu T."/>
            <person name="Pan Y.S."/>
            <person name="Xia L.Y."/>
            <person name="Li J."/>
            <person name="Zhao F."/>
            <person name="Cao W.C."/>
        </authorList>
    </citation>
    <scope>NUCLEOTIDE SEQUENCE [LARGE SCALE GENOMIC DNA]</scope>
    <source>
        <strain evidence="1">HaeL-2018</strain>
    </source>
</reference>
<dbReference type="EMBL" id="JABSTR010000007">
    <property type="protein sequence ID" value="KAH9375885.1"/>
    <property type="molecule type" value="Genomic_DNA"/>
</dbReference>
<dbReference type="AlphaFoldDB" id="A0A9J6GK00"/>
<evidence type="ECO:0000313" key="2">
    <source>
        <dbReference type="Proteomes" id="UP000821853"/>
    </source>
</evidence>
<comment type="caution">
    <text evidence="1">The sequence shown here is derived from an EMBL/GenBank/DDBJ whole genome shotgun (WGS) entry which is preliminary data.</text>
</comment>
<evidence type="ECO:0000313" key="1">
    <source>
        <dbReference type="EMBL" id="KAH9375885.1"/>
    </source>
</evidence>
<organism evidence="1 2">
    <name type="scientific">Haemaphysalis longicornis</name>
    <name type="common">Bush tick</name>
    <dbReference type="NCBI Taxonomy" id="44386"/>
    <lineage>
        <taxon>Eukaryota</taxon>
        <taxon>Metazoa</taxon>
        <taxon>Ecdysozoa</taxon>
        <taxon>Arthropoda</taxon>
        <taxon>Chelicerata</taxon>
        <taxon>Arachnida</taxon>
        <taxon>Acari</taxon>
        <taxon>Parasitiformes</taxon>
        <taxon>Ixodida</taxon>
        <taxon>Ixodoidea</taxon>
        <taxon>Ixodidae</taxon>
        <taxon>Haemaphysalinae</taxon>
        <taxon>Haemaphysalis</taxon>
    </lineage>
</organism>